<accession>A0A381NC87</accession>
<dbReference type="AlphaFoldDB" id="A0A381NC87"/>
<feature type="region of interest" description="Disordered" evidence="1">
    <location>
        <begin position="1"/>
        <end position="60"/>
    </location>
</feature>
<organism evidence="2">
    <name type="scientific">marine metagenome</name>
    <dbReference type="NCBI Taxonomy" id="408172"/>
    <lineage>
        <taxon>unclassified sequences</taxon>
        <taxon>metagenomes</taxon>
        <taxon>ecological metagenomes</taxon>
    </lineage>
</organism>
<protein>
    <submittedName>
        <fullName evidence="2">Uncharacterized protein</fullName>
    </submittedName>
</protein>
<sequence length="60" mass="6552">MLSLDAPSTAQEWPRFRGPDGAGITATPDDPSLPDTWNRSENVAWRTEIPGVGWGSQAER</sequence>
<evidence type="ECO:0000256" key="1">
    <source>
        <dbReference type="SAM" id="MobiDB-lite"/>
    </source>
</evidence>
<name>A0A381NC87_9ZZZZ</name>
<proteinExistence type="predicted"/>
<dbReference type="EMBL" id="UINC01000261">
    <property type="protein sequence ID" value="SUZ52196.1"/>
    <property type="molecule type" value="Genomic_DNA"/>
</dbReference>
<gene>
    <name evidence="2" type="ORF">METZ01_LOCUS5050</name>
</gene>
<reference evidence="2" key="1">
    <citation type="submission" date="2018-05" db="EMBL/GenBank/DDBJ databases">
        <authorList>
            <person name="Lanie J.A."/>
            <person name="Ng W.-L."/>
            <person name="Kazmierczak K.M."/>
            <person name="Andrzejewski T.M."/>
            <person name="Davidsen T.M."/>
            <person name="Wayne K.J."/>
            <person name="Tettelin H."/>
            <person name="Glass J.I."/>
            <person name="Rusch D."/>
            <person name="Podicherti R."/>
            <person name="Tsui H.-C.T."/>
            <person name="Winkler M.E."/>
        </authorList>
    </citation>
    <scope>NUCLEOTIDE SEQUENCE</scope>
</reference>
<feature type="compositionally biased region" description="Polar residues" evidence="1">
    <location>
        <begin position="1"/>
        <end position="11"/>
    </location>
</feature>
<evidence type="ECO:0000313" key="2">
    <source>
        <dbReference type="EMBL" id="SUZ52196.1"/>
    </source>
</evidence>